<reference evidence="1" key="1">
    <citation type="submission" date="2015-04" db="EMBL/GenBank/DDBJ databases">
        <title>The genome sequence of the plant pathogenic Rhizarian Plasmodiophora brassicae reveals insights in its biotrophic life cycle and the origin of chitin synthesis.</title>
        <authorList>
            <person name="Schwelm A."/>
            <person name="Fogelqvist J."/>
            <person name="Knaust A."/>
            <person name="Julke S."/>
            <person name="Lilja T."/>
            <person name="Dhandapani V."/>
            <person name="Bonilla-Rosso G."/>
            <person name="Karlsson M."/>
            <person name="Shevchenko A."/>
            <person name="Choi S.R."/>
            <person name="Kim H.G."/>
            <person name="Park J.Y."/>
            <person name="Lim Y.P."/>
            <person name="Ludwig-Muller J."/>
            <person name="Dixelius C."/>
        </authorList>
    </citation>
    <scope>NUCLEOTIDE SEQUENCE</scope>
    <source>
        <tissue evidence="1">Potato root galls</tissue>
    </source>
</reference>
<feature type="non-terminal residue" evidence="1">
    <location>
        <position position="103"/>
    </location>
</feature>
<organism evidence="1">
    <name type="scientific">Spongospora subterranea</name>
    <dbReference type="NCBI Taxonomy" id="70186"/>
    <lineage>
        <taxon>Eukaryota</taxon>
        <taxon>Sar</taxon>
        <taxon>Rhizaria</taxon>
        <taxon>Endomyxa</taxon>
        <taxon>Phytomyxea</taxon>
        <taxon>Plasmodiophorida</taxon>
        <taxon>Plasmodiophoridae</taxon>
        <taxon>Spongospora</taxon>
    </lineage>
</organism>
<evidence type="ECO:0000313" key="1">
    <source>
        <dbReference type="EMBL" id="CRZ03978.1"/>
    </source>
</evidence>
<name>A0A0H5QPK9_9EUKA</name>
<dbReference type="EMBL" id="HACM01003536">
    <property type="protein sequence ID" value="CRZ03978.1"/>
    <property type="molecule type" value="Transcribed_RNA"/>
</dbReference>
<proteinExistence type="predicted"/>
<accession>A0A0H5QPK9</accession>
<protein>
    <submittedName>
        <fullName evidence="1">Uncharacterized protein</fullName>
    </submittedName>
</protein>
<sequence length="103" mass="11471">MASRTKNPQIDWRASTITPRLPTVLPTRVLTCILIGHGNTKANAAPSTDIEIPQKCDNFQDVFEKINADQLPPYAHTIAPSILKRKLARCHTRSTISARPNKK</sequence>
<dbReference type="AlphaFoldDB" id="A0A0H5QPK9"/>